<dbReference type="AlphaFoldDB" id="A0AA39SGL1"/>
<dbReference type="Proteomes" id="UP001168877">
    <property type="component" value="Unassembled WGS sequence"/>
</dbReference>
<proteinExistence type="predicted"/>
<evidence type="ECO:0000256" key="1">
    <source>
        <dbReference type="SAM" id="MobiDB-lite"/>
    </source>
</evidence>
<dbReference type="EMBL" id="JAUESC010000381">
    <property type="protein sequence ID" value="KAK0590663.1"/>
    <property type="molecule type" value="Genomic_DNA"/>
</dbReference>
<evidence type="ECO:0000313" key="3">
    <source>
        <dbReference type="Proteomes" id="UP001168877"/>
    </source>
</evidence>
<evidence type="ECO:0000313" key="2">
    <source>
        <dbReference type="EMBL" id="KAK0590663.1"/>
    </source>
</evidence>
<reference evidence="2" key="2">
    <citation type="submission" date="2023-06" db="EMBL/GenBank/DDBJ databases">
        <authorList>
            <person name="Swenson N.G."/>
            <person name="Wegrzyn J.L."/>
            <person name="Mcevoy S.L."/>
        </authorList>
    </citation>
    <scope>NUCLEOTIDE SEQUENCE</scope>
    <source>
        <strain evidence="2">NS2018</strain>
        <tissue evidence="2">Leaf</tissue>
    </source>
</reference>
<protein>
    <submittedName>
        <fullName evidence="2">Uncharacterized protein</fullName>
    </submittedName>
</protein>
<sequence length="396" mass="43922">MVRKVSASRIEDSSSPSESSSSTSSDGSTESETVVRVSTEADLSVSAGERKLTAVAKKRMEGKGKGADTASKKKRRLLSSGVSILPAGTSRTERPLTAPRSTRSIGEVTVSRVGNEPPAAIPLERPSTDRPLEPVISLDPEDPGREGPPTYYANPQVVRYDPTQSPITPENGLEFLCSYGKNMLRSHESNIFRKMSTVDRIRQSTGNIWQALGSLLDTEKKYASVKNVNNRLYEKVKHDRGLVESLRARLDGASTSYRKSRVECRKKHAKLVEYRHHLRSANTTIENMKRDLGENAVDRFVVSNEGYERDKDIFDRAVEDLKVMLGSKYPDFDFSEFHKEVAAAQAGRVKPASDPVEDLSLNFSAEYVSEEEPADVSEDETFLDESEKGNRSEAQQ</sequence>
<feature type="compositionally biased region" description="Basic and acidic residues" evidence="1">
    <location>
        <begin position="48"/>
        <end position="66"/>
    </location>
</feature>
<feature type="compositionally biased region" description="Basic and acidic residues" evidence="1">
    <location>
        <begin position="385"/>
        <end position="396"/>
    </location>
</feature>
<reference evidence="2" key="1">
    <citation type="journal article" date="2022" name="Plant J.">
        <title>Strategies of tolerance reflected in two North American maple genomes.</title>
        <authorList>
            <person name="McEvoy S.L."/>
            <person name="Sezen U.U."/>
            <person name="Trouern-Trend A."/>
            <person name="McMahon S.M."/>
            <person name="Schaberg P.G."/>
            <person name="Yang J."/>
            <person name="Wegrzyn J.L."/>
            <person name="Swenson N.G."/>
        </authorList>
    </citation>
    <scope>NUCLEOTIDE SEQUENCE</scope>
    <source>
        <strain evidence="2">NS2018</strain>
    </source>
</reference>
<feature type="region of interest" description="Disordered" evidence="1">
    <location>
        <begin position="1"/>
        <end position="102"/>
    </location>
</feature>
<feature type="region of interest" description="Disordered" evidence="1">
    <location>
        <begin position="366"/>
        <end position="396"/>
    </location>
</feature>
<name>A0AA39SGL1_ACESA</name>
<comment type="caution">
    <text evidence="2">The sequence shown here is derived from an EMBL/GenBank/DDBJ whole genome shotgun (WGS) entry which is preliminary data.</text>
</comment>
<feature type="compositionally biased region" description="Low complexity" evidence="1">
    <location>
        <begin position="13"/>
        <end position="32"/>
    </location>
</feature>
<gene>
    <name evidence="2" type="ORF">LWI29_030094</name>
</gene>
<accession>A0AA39SGL1</accession>
<keyword evidence="3" id="KW-1185">Reference proteome</keyword>
<organism evidence="2 3">
    <name type="scientific">Acer saccharum</name>
    <name type="common">Sugar maple</name>
    <dbReference type="NCBI Taxonomy" id="4024"/>
    <lineage>
        <taxon>Eukaryota</taxon>
        <taxon>Viridiplantae</taxon>
        <taxon>Streptophyta</taxon>
        <taxon>Embryophyta</taxon>
        <taxon>Tracheophyta</taxon>
        <taxon>Spermatophyta</taxon>
        <taxon>Magnoliopsida</taxon>
        <taxon>eudicotyledons</taxon>
        <taxon>Gunneridae</taxon>
        <taxon>Pentapetalae</taxon>
        <taxon>rosids</taxon>
        <taxon>malvids</taxon>
        <taxon>Sapindales</taxon>
        <taxon>Sapindaceae</taxon>
        <taxon>Hippocastanoideae</taxon>
        <taxon>Acereae</taxon>
        <taxon>Acer</taxon>
    </lineage>
</organism>
<feature type="compositionally biased region" description="Acidic residues" evidence="1">
    <location>
        <begin position="368"/>
        <end position="384"/>
    </location>
</feature>